<sequence length="238" mass="26032">MTLPEDHYPHNRHHPSLGPVHRDVVLRGPPHFSATPELMSQHRPHHILPSTNPQLYPTSAPPSYQYRTSANENTPCSPHFNQSNHSSPSSKSSALGTPSPSTRSTTNPSFATLLCSNLVPNHHPQKQNLPSLYCEPGALGRRSSETHEASGSSSFSPLVEHSPNDLDGEAYARRRLDVSNGPPPPILRTHQPPPQVKSIEIEPKTGRKIYEDENDPPIACHQLPCPSQPAPSSPSLES</sequence>
<feature type="compositionally biased region" description="Basic and acidic residues" evidence="1">
    <location>
        <begin position="199"/>
        <end position="211"/>
    </location>
</feature>
<accession>A0A9P6NBR6</accession>
<feature type="compositionally biased region" description="Pro residues" evidence="1">
    <location>
        <begin position="181"/>
        <end position="195"/>
    </location>
</feature>
<protein>
    <submittedName>
        <fullName evidence="2">Uncharacterized protein</fullName>
    </submittedName>
</protein>
<feature type="compositionally biased region" description="Low complexity" evidence="1">
    <location>
        <begin position="77"/>
        <end position="108"/>
    </location>
</feature>
<dbReference type="Proteomes" id="UP000886653">
    <property type="component" value="Unassembled WGS sequence"/>
</dbReference>
<feature type="region of interest" description="Disordered" evidence="1">
    <location>
        <begin position="1"/>
        <end position="108"/>
    </location>
</feature>
<feature type="compositionally biased region" description="Polar residues" evidence="1">
    <location>
        <begin position="49"/>
        <end position="76"/>
    </location>
</feature>
<organism evidence="2 3">
    <name type="scientific">Cronartium quercuum f. sp. fusiforme G11</name>
    <dbReference type="NCBI Taxonomy" id="708437"/>
    <lineage>
        <taxon>Eukaryota</taxon>
        <taxon>Fungi</taxon>
        <taxon>Dikarya</taxon>
        <taxon>Basidiomycota</taxon>
        <taxon>Pucciniomycotina</taxon>
        <taxon>Pucciniomycetes</taxon>
        <taxon>Pucciniales</taxon>
        <taxon>Coleosporiaceae</taxon>
        <taxon>Cronartium</taxon>
    </lineage>
</organism>
<evidence type="ECO:0000256" key="1">
    <source>
        <dbReference type="SAM" id="MobiDB-lite"/>
    </source>
</evidence>
<dbReference type="EMBL" id="MU167311">
    <property type="protein sequence ID" value="KAG0143726.1"/>
    <property type="molecule type" value="Genomic_DNA"/>
</dbReference>
<keyword evidence="3" id="KW-1185">Reference proteome</keyword>
<evidence type="ECO:0000313" key="3">
    <source>
        <dbReference type="Proteomes" id="UP000886653"/>
    </source>
</evidence>
<proteinExistence type="predicted"/>
<dbReference type="AlphaFoldDB" id="A0A9P6NBR6"/>
<reference evidence="2" key="1">
    <citation type="submission" date="2013-11" db="EMBL/GenBank/DDBJ databases">
        <title>Genome sequence of the fusiform rust pathogen reveals effectors for host alternation and coevolution with pine.</title>
        <authorList>
            <consortium name="DOE Joint Genome Institute"/>
            <person name="Smith K."/>
            <person name="Pendleton A."/>
            <person name="Kubisiak T."/>
            <person name="Anderson C."/>
            <person name="Salamov A."/>
            <person name="Aerts A."/>
            <person name="Riley R."/>
            <person name="Clum A."/>
            <person name="Lindquist E."/>
            <person name="Ence D."/>
            <person name="Campbell M."/>
            <person name="Kronenberg Z."/>
            <person name="Feau N."/>
            <person name="Dhillon B."/>
            <person name="Hamelin R."/>
            <person name="Burleigh J."/>
            <person name="Smith J."/>
            <person name="Yandell M."/>
            <person name="Nelson C."/>
            <person name="Grigoriev I."/>
            <person name="Davis J."/>
        </authorList>
    </citation>
    <scope>NUCLEOTIDE SEQUENCE</scope>
    <source>
        <strain evidence="2">G11</strain>
    </source>
</reference>
<gene>
    <name evidence="2" type="ORF">CROQUDRAFT_166491</name>
</gene>
<feature type="region of interest" description="Disordered" evidence="1">
    <location>
        <begin position="140"/>
        <end position="238"/>
    </location>
</feature>
<evidence type="ECO:0000313" key="2">
    <source>
        <dbReference type="EMBL" id="KAG0143726.1"/>
    </source>
</evidence>
<comment type="caution">
    <text evidence="2">The sequence shown here is derived from an EMBL/GenBank/DDBJ whole genome shotgun (WGS) entry which is preliminary data.</text>
</comment>
<name>A0A9P6NBR6_9BASI</name>